<dbReference type="SUPFAM" id="SSF52540">
    <property type="entry name" value="P-loop containing nucleoside triphosphate hydrolases"/>
    <property type="match status" value="1"/>
</dbReference>
<evidence type="ECO:0000313" key="1">
    <source>
        <dbReference type="EMBL" id="RNJ51390.1"/>
    </source>
</evidence>
<reference evidence="1 2" key="1">
    <citation type="submission" date="2018-08" db="EMBL/GenBank/DDBJ databases">
        <title>Genome sequence of Methylocystis hirsuta CSC1, a methanotroph able to accumulate PHAs.</title>
        <authorList>
            <person name="Bordel S."/>
            <person name="Rodriguez E."/>
            <person name="Gancedo J."/>
            <person name="Munoz R."/>
        </authorList>
    </citation>
    <scope>NUCLEOTIDE SEQUENCE [LARGE SCALE GENOMIC DNA]</scope>
    <source>
        <strain evidence="1 2">CSC1</strain>
    </source>
</reference>
<gene>
    <name evidence="1" type="ORF">D1O30_19100</name>
</gene>
<dbReference type="InterPro" id="IPR027417">
    <property type="entry name" value="P-loop_NTPase"/>
</dbReference>
<sequence length="650" mass="75002">MRPVRSTLPYNRAGGQALLNSKKAFNTFAAELAPVLRRYFTSSSQNADRDIYERGYVATDDITTYDQILESLLKDRIVARRGNLMQDLEPSRSSEPRLTAAIDEFKSQIGEGQLQLITGGVGTGKSLFIRRYKELLQPKEYISFTHWAFIDFNSAPASLDHAEEWLCEKFVESFQRENTEFDVYAGENLPRVFSRDLQKRRGIYDELRKVSEDDARRQRAADLQSWQDDPKRLAFGICQHFLGQRREVVSVVMDNVDRLSLENQLAAFQLSLWFMDQSNAFVILQMRDETYERFKDRPPLDTFRSGVTFHITPPRFLDVVKRRLELCLEYLTANVEEKLEYTLSNGAKIVYPRTMLGEFLKGIYLELFVNKHNVSRVLQGIAGRDVRRALEMFVSILNSGHLSAEAITSHAKGAGEISVPEYTILKILMRTEYRFFSENSGFVSNIFHFDDEWERPNNFIIPDILFWLYDNRKRRGDIGLEGYFSVGSIADVMQLRGYIRDDIIAACSWLLRKELIEADHMNRTGLSGDDSVKVTASGFIHLRILCQRLEYLFGVLSVTPIFDSGVAIKIADYLNRENQYDRISGHQMAECVEEFLRYLKYNYSLLQAAYPEFGGERTGSTFILQQVEDALDHFRRPATSSSRQLNMLDM</sequence>
<comment type="caution">
    <text evidence="1">The sequence shown here is derived from an EMBL/GenBank/DDBJ whole genome shotgun (WGS) entry which is preliminary data.</text>
</comment>
<accession>A0A3M9XWU8</accession>
<dbReference type="Proteomes" id="UP000268623">
    <property type="component" value="Unassembled WGS sequence"/>
</dbReference>
<organism evidence="1 2">
    <name type="scientific">Methylocystis hirsuta</name>
    <dbReference type="NCBI Taxonomy" id="369798"/>
    <lineage>
        <taxon>Bacteria</taxon>
        <taxon>Pseudomonadati</taxon>
        <taxon>Pseudomonadota</taxon>
        <taxon>Alphaproteobacteria</taxon>
        <taxon>Hyphomicrobiales</taxon>
        <taxon>Methylocystaceae</taxon>
        <taxon>Methylocystis</taxon>
    </lineage>
</organism>
<protein>
    <recommendedName>
        <fullName evidence="3">Orc1-like AAA ATPase domain-containing protein</fullName>
    </recommendedName>
</protein>
<name>A0A3M9XWU8_9HYPH</name>
<dbReference type="EMBL" id="QWDD01000001">
    <property type="protein sequence ID" value="RNJ51390.1"/>
    <property type="molecule type" value="Genomic_DNA"/>
</dbReference>
<keyword evidence="2" id="KW-1185">Reference proteome</keyword>
<evidence type="ECO:0000313" key="2">
    <source>
        <dbReference type="Proteomes" id="UP000268623"/>
    </source>
</evidence>
<proteinExistence type="predicted"/>
<evidence type="ECO:0008006" key="3">
    <source>
        <dbReference type="Google" id="ProtNLM"/>
    </source>
</evidence>
<dbReference type="AlphaFoldDB" id="A0A3M9XWU8"/>